<comment type="caution">
    <text evidence="2">The sequence shown here is derived from an EMBL/GenBank/DDBJ whole genome shotgun (WGS) entry which is preliminary data.</text>
</comment>
<dbReference type="PANTHER" id="PTHR36312">
    <property type="entry name" value="THIONIN-LIKE PROTEIN 1"/>
    <property type="match status" value="1"/>
</dbReference>
<dbReference type="InterPro" id="IPR038975">
    <property type="entry name" value="THNL"/>
</dbReference>
<dbReference type="EMBL" id="JBJXBP010000005">
    <property type="protein sequence ID" value="KAL3830365.1"/>
    <property type="molecule type" value="Genomic_DNA"/>
</dbReference>
<accession>A0ABD3T1C0</accession>
<protein>
    <submittedName>
        <fullName evidence="2">Uncharacterized protein</fullName>
    </submittedName>
</protein>
<name>A0ABD3T1C0_9LAMI</name>
<feature type="signal peptide" evidence="1">
    <location>
        <begin position="1"/>
        <end position="26"/>
    </location>
</feature>
<organism evidence="2 3">
    <name type="scientific">Penstemon smallii</name>
    <dbReference type="NCBI Taxonomy" id="265156"/>
    <lineage>
        <taxon>Eukaryota</taxon>
        <taxon>Viridiplantae</taxon>
        <taxon>Streptophyta</taxon>
        <taxon>Embryophyta</taxon>
        <taxon>Tracheophyta</taxon>
        <taxon>Spermatophyta</taxon>
        <taxon>Magnoliopsida</taxon>
        <taxon>eudicotyledons</taxon>
        <taxon>Gunneridae</taxon>
        <taxon>Pentapetalae</taxon>
        <taxon>asterids</taxon>
        <taxon>lamiids</taxon>
        <taxon>Lamiales</taxon>
        <taxon>Plantaginaceae</taxon>
        <taxon>Cheloneae</taxon>
        <taxon>Penstemon</taxon>
    </lineage>
</organism>
<evidence type="ECO:0000313" key="2">
    <source>
        <dbReference type="EMBL" id="KAL3830365.1"/>
    </source>
</evidence>
<dbReference type="Proteomes" id="UP001634393">
    <property type="component" value="Unassembled WGS sequence"/>
</dbReference>
<dbReference type="AlphaFoldDB" id="A0ABD3T1C0"/>
<proteinExistence type="predicted"/>
<feature type="chain" id="PRO_5044746971" evidence="1">
    <location>
        <begin position="27"/>
        <end position="106"/>
    </location>
</feature>
<keyword evidence="1" id="KW-0732">Signal</keyword>
<gene>
    <name evidence="2" type="ORF">ACJIZ3_019167</name>
</gene>
<keyword evidence="3" id="KW-1185">Reference proteome</keyword>
<evidence type="ECO:0000256" key="1">
    <source>
        <dbReference type="SAM" id="SignalP"/>
    </source>
</evidence>
<dbReference type="PANTHER" id="PTHR36312:SF5">
    <property type="entry name" value="PROTEIN TAP1-LIKE"/>
    <property type="match status" value="1"/>
</dbReference>
<reference evidence="2 3" key="1">
    <citation type="submission" date="2024-12" db="EMBL/GenBank/DDBJ databases">
        <title>The unique morphological basis and parallel evolutionary history of personate flowers in Penstemon.</title>
        <authorList>
            <person name="Depatie T.H."/>
            <person name="Wessinger C.A."/>
        </authorList>
    </citation>
    <scope>NUCLEOTIDE SEQUENCE [LARGE SCALE GENOMIC DNA]</scope>
    <source>
        <strain evidence="2">WTNN_2</strain>
        <tissue evidence="2">Leaf</tissue>
    </source>
</reference>
<evidence type="ECO:0000313" key="3">
    <source>
        <dbReference type="Proteomes" id="UP001634393"/>
    </source>
</evidence>
<sequence>MESKIVKVLIGMILVIAMFGLPSVDAHLPPGMCIQHCIKECKLSGIGISACIKYCPVHCLPPDTPGKEHYCNLGCMLDQCAKFNDDEKKMSECVFDCRKYHCKIPV</sequence>